<dbReference type="InterPro" id="IPR050324">
    <property type="entry name" value="CDP-alcohol_PTase-I"/>
</dbReference>
<keyword evidence="3" id="KW-0444">Lipid biosynthesis</keyword>
<feature type="transmembrane region" description="Helical" evidence="12">
    <location>
        <begin position="86"/>
        <end position="105"/>
    </location>
</feature>
<dbReference type="Proteomes" id="UP000018951">
    <property type="component" value="Unassembled WGS sequence"/>
</dbReference>
<name>W2V234_9RICK</name>
<proteinExistence type="inferred from homology"/>
<dbReference type="GO" id="GO:0016020">
    <property type="term" value="C:membrane"/>
    <property type="evidence" value="ECO:0007669"/>
    <property type="project" value="UniProtKB-SubCell"/>
</dbReference>
<evidence type="ECO:0000256" key="8">
    <source>
        <dbReference type="ARBA" id="ARBA00023136"/>
    </source>
</evidence>
<evidence type="ECO:0000256" key="5">
    <source>
        <dbReference type="ARBA" id="ARBA00022692"/>
    </source>
</evidence>
<keyword evidence="14" id="KW-1185">Reference proteome</keyword>
<dbReference type="InterPro" id="IPR043130">
    <property type="entry name" value="CDP-OH_PTrfase_TM_dom"/>
</dbReference>
<evidence type="ECO:0000256" key="4">
    <source>
        <dbReference type="ARBA" id="ARBA00022679"/>
    </source>
</evidence>
<comment type="similarity">
    <text evidence="2 11">Belongs to the CDP-alcohol phosphatidyltransferase class-I family.</text>
</comment>
<feature type="transmembrane region" description="Helical" evidence="12">
    <location>
        <begin position="54"/>
        <end position="74"/>
    </location>
</feature>
<dbReference type="STRING" id="1401685.P857_171"/>
<dbReference type="GO" id="GO:0016780">
    <property type="term" value="F:phosphotransferase activity, for other substituted phosphate groups"/>
    <property type="evidence" value="ECO:0007669"/>
    <property type="project" value="InterPro"/>
</dbReference>
<evidence type="ECO:0000256" key="11">
    <source>
        <dbReference type="RuleBase" id="RU003750"/>
    </source>
</evidence>
<sequence length="259" mass="29461">MIMNVELDKRHTNNQGNKIVPLYKLFPHVVTLLSMCSGLTAIKLTFSERWEMSVFFIVIATVLDGVDGSIARFLHAESNFGAHLDSLSDFLNFGVAPALLIYFWSLIHVRFIGWLAIMGFVVCMVIRLARFGSEDSIKHNRKFFFGVPAPAGAILVMIPTICSFQIVEFFPLLEHFINNNSFVEIYVIFVSILVISRIPTISLKEMPISQRYTYAVLTFFGLNSILLFTFPWMFIPVVSAVYILVMPVSVFCFLYSKNK</sequence>
<dbReference type="PATRIC" id="fig|1401685.3.peg.428"/>
<evidence type="ECO:0000256" key="12">
    <source>
        <dbReference type="SAM" id="Phobius"/>
    </source>
</evidence>
<feature type="transmembrane region" description="Helical" evidence="12">
    <location>
        <begin position="182"/>
        <end position="200"/>
    </location>
</feature>
<protein>
    <submittedName>
        <fullName evidence="13">CDP-diacylglycerol--serine O-phosphatidyltransferase</fullName>
    </submittedName>
</protein>
<feature type="transmembrane region" description="Helical" evidence="12">
    <location>
        <begin position="212"/>
        <end position="234"/>
    </location>
</feature>
<keyword evidence="9" id="KW-0594">Phospholipid biosynthesis</keyword>
<evidence type="ECO:0000256" key="10">
    <source>
        <dbReference type="ARBA" id="ARBA00023264"/>
    </source>
</evidence>
<feature type="transmembrane region" description="Helical" evidence="12">
    <location>
        <begin position="111"/>
        <end position="131"/>
    </location>
</feature>
<evidence type="ECO:0000256" key="9">
    <source>
        <dbReference type="ARBA" id="ARBA00023209"/>
    </source>
</evidence>
<evidence type="ECO:0000313" key="14">
    <source>
        <dbReference type="Proteomes" id="UP000018951"/>
    </source>
</evidence>
<keyword evidence="4 11" id="KW-0808">Transferase</keyword>
<dbReference type="InterPro" id="IPR000462">
    <property type="entry name" value="CDP-OH_P_trans"/>
</dbReference>
<dbReference type="InterPro" id="IPR048254">
    <property type="entry name" value="CDP_ALCOHOL_P_TRANSF_CS"/>
</dbReference>
<keyword evidence="5 12" id="KW-0812">Transmembrane</keyword>
<organism evidence="13 14">
    <name type="scientific">Candidatus Xenolissoclinum pacificiensis L6</name>
    <dbReference type="NCBI Taxonomy" id="1401685"/>
    <lineage>
        <taxon>Bacteria</taxon>
        <taxon>Pseudomonadati</taxon>
        <taxon>Pseudomonadota</taxon>
        <taxon>Alphaproteobacteria</taxon>
        <taxon>Rickettsiales</taxon>
        <taxon>Anaplasmataceae</taxon>
        <taxon>Candidatus Xenolissoclinum</taxon>
    </lineage>
</organism>
<evidence type="ECO:0000256" key="1">
    <source>
        <dbReference type="ARBA" id="ARBA00004141"/>
    </source>
</evidence>
<dbReference type="PANTHER" id="PTHR14269">
    <property type="entry name" value="CDP-DIACYLGLYCEROL--GLYCEROL-3-PHOSPHATE 3-PHOSPHATIDYLTRANSFERASE-RELATED"/>
    <property type="match status" value="1"/>
</dbReference>
<reference evidence="13 14" key="1">
    <citation type="journal article" date="2013" name="PLoS ONE">
        <title>Bacterial endosymbiosis in a chordate host: long-term co-evolution and conservation of secondary metabolism.</title>
        <authorList>
            <person name="Kwan J.C."/>
            <person name="Schmidt E.W."/>
        </authorList>
    </citation>
    <scope>NUCLEOTIDE SEQUENCE [LARGE SCALE GENOMIC DNA]</scope>
    <source>
        <strain evidence="14">L6</strain>
    </source>
</reference>
<keyword evidence="10" id="KW-1208">Phospholipid metabolism</keyword>
<feature type="transmembrane region" description="Helical" evidence="12">
    <location>
        <begin position="240"/>
        <end position="256"/>
    </location>
</feature>
<gene>
    <name evidence="13" type="primary">pssA</name>
    <name evidence="13" type="ORF">P857_171</name>
</gene>
<accession>W2V234</accession>
<keyword evidence="8 12" id="KW-0472">Membrane</keyword>
<feature type="transmembrane region" description="Helical" evidence="12">
    <location>
        <begin position="21"/>
        <end position="42"/>
    </location>
</feature>
<dbReference type="PROSITE" id="PS00379">
    <property type="entry name" value="CDP_ALCOHOL_P_TRANSF"/>
    <property type="match status" value="1"/>
</dbReference>
<keyword evidence="7" id="KW-0443">Lipid metabolism</keyword>
<evidence type="ECO:0000256" key="2">
    <source>
        <dbReference type="ARBA" id="ARBA00010441"/>
    </source>
</evidence>
<dbReference type="Pfam" id="PF01066">
    <property type="entry name" value="CDP-OH_P_transf"/>
    <property type="match status" value="1"/>
</dbReference>
<evidence type="ECO:0000256" key="3">
    <source>
        <dbReference type="ARBA" id="ARBA00022516"/>
    </source>
</evidence>
<dbReference type="AlphaFoldDB" id="W2V234"/>
<comment type="subcellular location">
    <subcellularLocation>
        <location evidence="1">Membrane</location>
        <topology evidence="1">Multi-pass membrane protein</topology>
    </subcellularLocation>
</comment>
<dbReference type="Gene3D" id="1.20.120.1760">
    <property type="match status" value="1"/>
</dbReference>
<dbReference type="PANTHER" id="PTHR14269:SF61">
    <property type="entry name" value="CDP-DIACYLGLYCEROL--SERINE O-PHOSPHATIDYLTRANSFERASE"/>
    <property type="match status" value="1"/>
</dbReference>
<comment type="caution">
    <text evidence="13">The sequence shown here is derived from an EMBL/GenBank/DDBJ whole genome shotgun (WGS) entry which is preliminary data.</text>
</comment>
<evidence type="ECO:0000313" key="13">
    <source>
        <dbReference type="EMBL" id="ETO91518.1"/>
    </source>
</evidence>
<dbReference type="GO" id="GO:0008654">
    <property type="term" value="P:phospholipid biosynthetic process"/>
    <property type="evidence" value="ECO:0007669"/>
    <property type="project" value="UniProtKB-KW"/>
</dbReference>
<evidence type="ECO:0000256" key="6">
    <source>
        <dbReference type="ARBA" id="ARBA00022989"/>
    </source>
</evidence>
<feature type="transmembrane region" description="Helical" evidence="12">
    <location>
        <begin position="143"/>
        <end position="167"/>
    </location>
</feature>
<dbReference type="EMBL" id="AXCJ01000003">
    <property type="protein sequence ID" value="ETO91518.1"/>
    <property type="molecule type" value="Genomic_DNA"/>
</dbReference>
<evidence type="ECO:0000256" key="7">
    <source>
        <dbReference type="ARBA" id="ARBA00023098"/>
    </source>
</evidence>
<keyword evidence="6 12" id="KW-1133">Transmembrane helix</keyword>